<comment type="caution">
    <text evidence="4">The sequence shown here is derived from an EMBL/GenBank/DDBJ whole genome shotgun (WGS) entry which is preliminary data.</text>
</comment>
<dbReference type="EMBL" id="JAPDRN010000097">
    <property type="protein sequence ID" value="KAJ9623828.1"/>
    <property type="molecule type" value="Genomic_DNA"/>
</dbReference>
<dbReference type="PANTHER" id="PTHR43540">
    <property type="entry name" value="PEROXYUREIDOACRYLATE/UREIDOACRYLATE AMIDOHYDROLASE-RELATED"/>
    <property type="match status" value="1"/>
</dbReference>
<dbReference type="InterPro" id="IPR050272">
    <property type="entry name" value="Isochorismatase-like_hydrls"/>
</dbReference>
<evidence type="ECO:0000256" key="1">
    <source>
        <dbReference type="ARBA" id="ARBA00006336"/>
    </source>
</evidence>
<comment type="similarity">
    <text evidence="1">Belongs to the isochorismatase family.</text>
</comment>
<keyword evidence="5" id="KW-1185">Reference proteome</keyword>
<feature type="domain" description="Isochorismatase-like" evidence="3">
    <location>
        <begin position="5"/>
        <end position="180"/>
    </location>
</feature>
<reference evidence="4" key="1">
    <citation type="submission" date="2022-10" db="EMBL/GenBank/DDBJ databases">
        <title>Culturing micro-colonial fungi from biological soil crusts in the Mojave desert and describing Neophaeococcomyces mojavensis, and introducing the new genera and species Taxawa tesnikishii.</title>
        <authorList>
            <person name="Kurbessoian T."/>
            <person name="Stajich J.E."/>
        </authorList>
    </citation>
    <scope>NUCLEOTIDE SEQUENCE</scope>
    <source>
        <strain evidence="4">TK_35</strain>
    </source>
</reference>
<organism evidence="4 5">
    <name type="scientific">Knufia peltigerae</name>
    <dbReference type="NCBI Taxonomy" id="1002370"/>
    <lineage>
        <taxon>Eukaryota</taxon>
        <taxon>Fungi</taxon>
        <taxon>Dikarya</taxon>
        <taxon>Ascomycota</taxon>
        <taxon>Pezizomycotina</taxon>
        <taxon>Eurotiomycetes</taxon>
        <taxon>Chaetothyriomycetidae</taxon>
        <taxon>Chaetothyriales</taxon>
        <taxon>Trichomeriaceae</taxon>
        <taxon>Knufia</taxon>
    </lineage>
</organism>
<proteinExistence type="inferred from homology"/>
<evidence type="ECO:0000256" key="2">
    <source>
        <dbReference type="ARBA" id="ARBA00022801"/>
    </source>
</evidence>
<dbReference type="SUPFAM" id="SSF52499">
    <property type="entry name" value="Isochorismatase-like hydrolases"/>
    <property type="match status" value="1"/>
</dbReference>
<dbReference type="Gene3D" id="3.40.50.850">
    <property type="entry name" value="Isochorismatase-like"/>
    <property type="match status" value="1"/>
</dbReference>
<dbReference type="Proteomes" id="UP001172681">
    <property type="component" value="Unassembled WGS sequence"/>
</dbReference>
<dbReference type="AlphaFoldDB" id="A0AA39CS90"/>
<name>A0AA39CS90_9EURO</name>
<dbReference type="GO" id="GO:0016787">
    <property type="term" value="F:hydrolase activity"/>
    <property type="evidence" value="ECO:0007669"/>
    <property type="project" value="UniProtKB-KW"/>
</dbReference>
<dbReference type="InterPro" id="IPR000868">
    <property type="entry name" value="Isochorismatase-like_dom"/>
</dbReference>
<sequence length="190" mass="20342">MTASTVLLLLDIQNGIVERAGMTQSYLDAVSQTLKAARAAHVQVIHVLTAFRPGYPEASSRNGTKERIASWGDGVFIEGHPSTQLHPVTTPVEGEMVVTKRRVSAFHGTDLDLILRSIGAETLVIAGLITSGAVLSAVRQAADLDYKQIVLEDLCADPDAEVHDLLVKKVLSKQATVMSLSEWTAGLGKD</sequence>
<dbReference type="CDD" id="cd00431">
    <property type="entry name" value="cysteine_hydrolases"/>
    <property type="match status" value="1"/>
</dbReference>
<evidence type="ECO:0000313" key="4">
    <source>
        <dbReference type="EMBL" id="KAJ9623828.1"/>
    </source>
</evidence>
<gene>
    <name evidence="4" type="ORF">H2204_011014</name>
</gene>
<evidence type="ECO:0000313" key="5">
    <source>
        <dbReference type="Proteomes" id="UP001172681"/>
    </source>
</evidence>
<protein>
    <recommendedName>
        <fullName evidence="3">Isochorismatase-like domain-containing protein</fullName>
    </recommendedName>
</protein>
<accession>A0AA39CS90</accession>
<dbReference type="PANTHER" id="PTHR43540:SF1">
    <property type="entry name" value="ISOCHORISMATASE HYDROLASE"/>
    <property type="match status" value="1"/>
</dbReference>
<evidence type="ECO:0000259" key="3">
    <source>
        <dbReference type="Pfam" id="PF00857"/>
    </source>
</evidence>
<dbReference type="InterPro" id="IPR036380">
    <property type="entry name" value="Isochorismatase-like_sf"/>
</dbReference>
<dbReference type="Pfam" id="PF00857">
    <property type="entry name" value="Isochorismatase"/>
    <property type="match status" value="1"/>
</dbReference>
<keyword evidence="2" id="KW-0378">Hydrolase</keyword>